<evidence type="ECO:0000256" key="1">
    <source>
        <dbReference type="SAM" id="MobiDB-lite"/>
    </source>
</evidence>
<accession>A0A8B0SUM5</accession>
<keyword evidence="5" id="KW-1185">Reference proteome</keyword>
<keyword evidence="2" id="KW-1133">Transmembrane helix</keyword>
<protein>
    <recommendedName>
        <fullName evidence="6">Type II secretion system protein GspC N-terminal domain-containing protein</fullName>
    </recommendedName>
</protein>
<feature type="region of interest" description="Disordered" evidence="1">
    <location>
        <begin position="219"/>
        <end position="267"/>
    </location>
</feature>
<dbReference type="EMBL" id="CP072748">
    <property type="protein sequence ID" value="QTX12642.1"/>
    <property type="molecule type" value="Genomic_DNA"/>
</dbReference>
<reference evidence="4" key="2">
    <citation type="submission" date="2021-04" db="EMBL/GenBank/DDBJ databases">
        <title>Complete Genome and methylome analysis of Thiothrix fructosivorans ATCC 49748.</title>
        <authorList>
            <person name="Fomenkov A."/>
            <person name="Sun L."/>
            <person name="Vincze T."/>
            <person name="Grabovich M.Y."/>
            <person name="Roberts R.J."/>
        </authorList>
    </citation>
    <scope>NUCLEOTIDE SEQUENCE</scope>
    <source>
        <strain evidence="4">ATCC 49748</strain>
    </source>
</reference>
<reference evidence="3 5" key="1">
    <citation type="submission" date="2021-03" db="EMBL/GenBank/DDBJ databases">
        <title>Draft genome and methylome analysis of Thiotrix fructosivoruns ATCC 49748.</title>
        <authorList>
            <person name="Fomenkov A."/>
            <person name="Grabovich M.Y."/>
            <person name="Roberts R.J."/>
        </authorList>
    </citation>
    <scope>NUCLEOTIDE SEQUENCE [LARGE SCALE GENOMIC DNA]</scope>
    <source>
        <strain evidence="3 5">ATCC 49748</strain>
    </source>
</reference>
<evidence type="ECO:0000313" key="4">
    <source>
        <dbReference type="EMBL" id="QTX12642.1"/>
    </source>
</evidence>
<evidence type="ECO:0000313" key="5">
    <source>
        <dbReference type="Proteomes" id="UP000664466"/>
    </source>
</evidence>
<evidence type="ECO:0008006" key="6">
    <source>
        <dbReference type="Google" id="ProtNLM"/>
    </source>
</evidence>
<gene>
    <name evidence="4" type="ORF">J1836_010095</name>
    <name evidence="3" type="ORF">J1836_14715</name>
</gene>
<keyword evidence="2" id="KW-0812">Transmembrane</keyword>
<evidence type="ECO:0000313" key="3">
    <source>
        <dbReference type="EMBL" id="MBO0614160.1"/>
    </source>
</evidence>
<sequence length="267" mass="28316">MKQWINPPIQAFLWLSGLVLCALTGWSFFNLQLLEEQQKHPSDNISVKIPDASALDAPDLNNYPQIVSTPLFWEGRKAIEPEPIAAAPVAPVVPVDTTLPEGRLIGIIDMGASLFAIMENAAGGSVHLRKGDKWGAWDVTGIDPDRLLLGIGDQEQVIPLVADFTAPQESPQVAQARVVQQQAAQQQAAMRAAPPVAQPMAAPPVAMAQAAGSVPAGAGLPFPADTEKQPPALSVNDALEARQRLMASRWGGLTGEGQEQAPPNTGR</sequence>
<evidence type="ECO:0000256" key="2">
    <source>
        <dbReference type="SAM" id="Phobius"/>
    </source>
</evidence>
<feature type="transmembrane region" description="Helical" evidence="2">
    <location>
        <begin position="12"/>
        <end position="29"/>
    </location>
</feature>
<keyword evidence="2" id="KW-0472">Membrane</keyword>
<proteinExistence type="predicted"/>
<name>A0A8B0SUM5_9GAMM</name>
<dbReference type="EMBL" id="JAFMPM010000008">
    <property type="protein sequence ID" value="MBO0614160.1"/>
    <property type="molecule type" value="Genomic_DNA"/>
</dbReference>
<dbReference type="AlphaFoldDB" id="A0A8B0SUM5"/>
<dbReference type="RefSeq" id="WP_207251910.1">
    <property type="nucleotide sequence ID" value="NZ_JAFMPM010000008.1"/>
</dbReference>
<dbReference type="Proteomes" id="UP000664466">
    <property type="component" value="Unassembled WGS sequence"/>
</dbReference>
<organism evidence="4">
    <name type="scientific">Thiothrix fructosivorans</name>
    <dbReference type="NCBI Taxonomy" id="111770"/>
    <lineage>
        <taxon>Bacteria</taxon>
        <taxon>Pseudomonadati</taxon>
        <taxon>Pseudomonadota</taxon>
        <taxon>Gammaproteobacteria</taxon>
        <taxon>Thiotrichales</taxon>
        <taxon>Thiotrichaceae</taxon>
        <taxon>Thiothrix</taxon>
    </lineage>
</organism>